<keyword evidence="1" id="KW-1133">Transmembrane helix</keyword>
<sequence length="192" mass="21921">MLVDINLLPKRESRYAFTIVFIVIPSILFIIGLSIFLWLGNEMKSKTEAVQENLHTVQMQIAAEEENVEQNAEIASSQKLKEGIQWVENSQIDTVQLLNGLLPMSGFIHSFTYIEDGRVEFTVQFETNREAAYYLHSLSQKEGMKEAEIKSLHTQSNGNNDTKEALPRYVAKYELNIDKAMFSLKEKGGKEE</sequence>
<evidence type="ECO:0000313" key="2">
    <source>
        <dbReference type="EMBL" id="MDQ0269986.1"/>
    </source>
</evidence>
<comment type="caution">
    <text evidence="2">The sequence shown here is derived from an EMBL/GenBank/DDBJ whole genome shotgun (WGS) entry which is preliminary data.</text>
</comment>
<gene>
    <name evidence="2" type="ORF">J2S17_001858</name>
</gene>
<dbReference type="Proteomes" id="UP001238088">
    <property type="component" value="Unassembled WGS sequence"/>
</dbReference>
<keyword evidence="3" id="KW-1185">Reference proteome</keyword>
<evidence type="ECO:0000313" key="3">
    <source>
        <dbReference type="Proteomes" id="UP001238088"/>
    </source>
</evidence>
<keyword evidence="1" id="KW-0812">Transmembrane</keyword>
<proteinExistence type="predicted"/>
<dbReference type="EMBL" id="JAUSUB010000006">
    <property type="protein sequence ID" value="MDQ0269986.1"/>
    <property type="molecule type" value="Genomic_DNA"/>
</dbReference>
<protein>
    <submittedName>
        <fullName evidence="2">Type IV pilus assembly protein PilN</fullName>
    </submittedName>
</protein>
<organism evidence="2 3">
    <name type="scientific">Cytobacillus purgationiresistens</name>
    <dbReference type="NCBI Taxonomy" id="863449"/>
    <lineage>
        <taxon>Bacteria</taxon>
        <taxon>Bacillati</taxon>
        <taxon>Bacillota</taxon>
        <taxon>Bacilli</taxon>
        <taxon>Bacillales</taxon>
        <taxon>Bacillaceae</taxon>
        <taxon>Cytobacillus</taxon>
    </lineage>
</organism>
<keyword evidence="1" id="KW-0472">Membrane</keyword>
<feature type="transmembrane region" description="Helical" evidence="1">
    <location>
        <begin position="15"/>
        <end position="39"/>
    </location>
</feature>
<accession>A0ABU0AFE9</accession>
<reference evidence="2 3" key="1">
    <citation type="submission" date="2023-07" db="EMBL/GenBank/DDBJ databases">
        <title>Genomic Encyclopedia of Type Strains, Phase IV (KMG-IV): sequencing the most valuable type-strain genomes for metagenomic binning, comparative biology and taxonomic classification.</title>
        <authorList>
            <person name="Goeker M."/>
        </authorList>
    </citation>
    <scope>NUCLEOTIDE SEQUENCE [LARGE SCALE GENOMIC DNA]</scope>
    <source>
        <strain evidence="2 3">DSM 23494</strain>
    </source>
</reference>
<dbReference type="RefSeq" id="WP_307473997.1">
    <property type="nucleotide sequence ID" value="NZ_JAUSUB010000006.1"/>
</dbReference>
<evidence type="ECO:0000256" key="1">
    <source>
        <dbReference type="SAM" id="Phobius"/>
    </source>
</evidence>
<name>A0ABU0AFE9_9BACI</name>